<feature type="signal peptide" evidence="2">
    <location>
        <begin position="1"/>
        <end position="22"/>
    </location>
</feature>
<sequence>MHRRTALSVSAVLLAAAPLLTACGSEPRPGTAALVGGERITTAAVQSQVKDVRAAQNRSPQGPALIQATAGLERHKLERMIQLALLERAAKDAGVEVSTKEIEDERKAKLQQAGGAEQLEAAALQQAVLAPDQIDADTRFRLLRDKLYDHYGSQDKAVEALRRTAERLRIELNPRYGSWDPQQIGLGDKGSPWITQKTRADQAPAGA</sequence>
<organism evidence="3 4">
    <name type="scientific">Streptomyces bambusae</name>
    <dbReference type="NCBI Taxonomy" id="1550616"/>
    <lineage>
        <taxon>Bacteria</taxon>
        <taxon>Bacillati</taxon>
        <taxon>Actinomycetota</taxon>
        <taxon>Actinomycetes</taxon>
        <taxon>Kitasatosporales</taxon>
        <taxon>Streptomycetaceae</taxon>
        <taxon>Streptomyces</taxon>
    </lineage>
</organism>
<dbReference type="PROSITE" id="PS51257">
    <property type="entry name" value="PROKAR_LIPOPROTEIN"/>
    <property type="match status" value="1"/>
</dbReference>
<dbReference type="InterPro" id="IPR027304">
    <property type="entry name" value="Trigger_fact/SurA_dom_sf"/>
</dbReference>
<dbReference type="EMBL" id="WTFF01000296">
    <property type="protein sequence ID" value="MBW5485784.1"/>
    <property type="molecule type" value="Genomic_DNA"/>
</dbReference>
<dbReference type="RefSeq" id="WP_219670665.1">
    <property type="nucleotide sequence ID" value="NZ_WTFF01000296.1"/>
</dbReference>
<protein>
    <recommendedName>
        <fullName evidence="5">Lipoprotein</fullName>
    </recommendedName>
</protein>
<evidence type="ECO:0000313" key="4">
    <source>
        <dbReference type="Proteomes" id="UP000812013"/>
    </source>
</evidence>
<feature type="region of interest" description="Disordered" evidence="1">
    <location>
        <begin position="181"/>
        <end position="207"/>
    </location>
</feature>
<name>A0ABS6ZEE2_9ACTN</name>
<comment type="caution">
    <text evidence="3">The sequence shown here is derived from an EMBL/GenBank/DDBJ whole genome shotgun (WGS) entry which is preliminary data.</text>
</comment>
<reference evidence="3 4" key="1">
    <citation type="submission" date="2019-12" db="EMBL/GenBank/DDBJ databases">
        <title>Genome sequence of Streptomyces bambusae.</title>
        <authorList>
            <person name="Bansal K."/>
            <person name="Choksket S."/>
            <person name="Korpole S."/>
            <person name="Patil P.B."/>
        </authorList>
    </citation>
    <scope>NUCLEOTIDE SEQUENCE [LARGE SCALE GENOMIC DNA]</scope>
    <source>
        <strain evidence="3 4">SK60</strain>
    </source>
</reference>
<dbReference type="Pfam" id="PF13624">
    <property type="entry name" value="SurA_N_3"/>
    <property type="match status" value="1"/>
</dbReference>
<evidence type="ECO:0000313" key="3">
    <source>
        <dbReference type="EMBL" id="MBW5485784.1"/>
    </source>
</evidence>
<keyword evidence="2" id="KW-0732">Signal</keyword>
<dbReference type="SUPFAM" id="SSF109998">
    <property type="entry name" value="Triger factor/SurA peptide-binding domain-like"/>
    <property type="match status" value="1"/>
</dbReference>
<gene>
    <name evidence="3" type="ORF">GPJ59_28910</name>
</gene>
<evidence type="ECO:0008006" key="5">
    <source>
        <dbReference type="Google" id="ProtNLM"/>
    </source>
</evidence>
<keyword evidence="4" id="KW-1185">Reference proteome</keyword>
<evidence type="ECO:0000256" key="2">
    <source>
        <dbReference type="SAM" id="SignalP"/>
    </source>
</evidence>
<evidence type="ECO:0000256" key="1">
    <source>
        <dbReference type="SAM" id="MobiDB-lite"/>
    </source>
</evidence>
<feature type="chain" id="PRO_5047369758" description="Lipoprotein" evidence="2">
    <location>
        <begin position="23"/>
        <end position="207"/>
    </location>
</feature>
<dbReference type="Gene3D" id="1.10.4030.10">
    <property type="entry name" value="Porin chaperone SurA, peptide-binding domain"/>
    <property type="match status" value="1"/>
</dbReference>
<dbReference type="Proteomes" id="UP000812013">
    <property type="component" value="Unassembled WGS sequence"/>
</dbReference>
<accession>A0ABS6ZEE2</accession>
<proteinExistence type="predicted"/>